<dbReference type="AlphaFoldDB" id="A0A4Q2U0A9"/>
<evidence type="ECO:0000313" key="7">
    <source>
        <dbReference type="Proteomes" id="UP000290759"/>
    </source>
</evidence>
<evidence type="ECO:0000256" key="1">
    <source>
        <dbReference type="ARBA" id="ARBA00008857"/>
    </source>
</evidence>
<comment type="similarity">
    <text evidence="1">Belongs to the 'phage' integrase family.</text>
</comment>
<dbReference type="Proteomes" id="UP000290759">
    <property type="component" value="Unassembled WGS sequence"/>
</dbReference>
<dbReference type="InterPro" id="IPR002104">
    <property type="entry name" value="Integrase_catalytic"/>
</dbReference>
<dbReference type="Gene3D" id="1.10.150.130">
    <property type="match status" value="1"/>
</dbReference>
<dbReference type="InterPro" id="IPR013762">
    <property type="entry name" value="Integrase-like_cat_sf"/>
</dbReference>
<dbReference type="OrthoDB" id="7615137at2"/>
<keyword evidence="7" id="KW-1185">Reference proteome</keyword>
<accession>A0A4Q2U0A9</accession>
<evidence type="ECO:0000256" key="2">
    <source>
        <dbReference type="ARBA" id="ARBA00022908"/>
    </source>
</evidence>
<keyword evidence="4" id="KW-0233">DNA recombination</keyword>
<dbReference type="CDD" id="cd00796">
    <property type="entry name" value="INT_Rci_Hp1_C"/>
    <property type="match status" value="1"/>
</dbReference>
<evidence type="ECO:0000256" key="4">
    <source>
        <dbReference type="ARBA" id="ARBA00023172"/>
    </source>
</evidence>
<dbReference type="InterPro" id="IPR038488">
    <property type="entry name" value="Integrase_DNA-bd_sf"/>
</dbReference>
<proteinExistence type="inferred from homology"/>
<evidence type="ECO:0000259" key="5">
    <source>
        <dbReference type="PROSITE" id="PS51898"/>
    </source>
</evidence>
<gene>
    <name evidence="6" type="ORF">D3273_22495</name>
</gene>
<reference evidence="6 7" key="2">
    <citation type="submission" date="2019-02" db="EMBL/GenBank/DDBJ databases">
        <title>'Lichenibacterium ramalinii' gen. nov. sp. nov., 'Lichenibacterium minor' gen. nov. sp. nov.</title>
        <authorList>
            <person name="Pankratov T."/>
        </authorList>
    </citation>
    <scope>NUCLEOTIDE SEQUENCE [LARGE SCALE GENOMIC DNA]</scope>
    <source>
        <strain evidence="6 7">RmlP026</strain>
    </source>
</reference>
<name>A0A4Q2U0A9_9HYPH</name>
<dbReference type="Gene3D" id="3.30.160.390">
    <property type="entry name" value="Integrase, DNA-binding domain"/>
    <property type="match status" value="1"/>
</dbReference>
<dbReference type="SUPFAM" id="SSF56349">
    <property type="entry name" value="DNA breaking-rejoining enzymes"/>
    <property type="match status" value="1"/>
</dbReference>
<feature type="domain" description="Tyr recombinase" evidence="5">
    <location>
        <begin position="256"/>
        <end position="428"/>
    </location>
</feature>
<evidence type="ECO:0000256" key="3">
    <source>
        <dbReference type="ARBA" id="ARBA00023125"/>
    </source>
</evidence>
<keyword evidence="2" id="KW-0229">DNA integration</keyword>
<reference evidence="6 7" key="1">
    <citation type="submission" date="2018-12" db="EMBL/GenBank/DDBJ databases">
        <authorList>
            <person name="Grouzdev D.S."/>
            <person name="Krutkina M.S."/>
        </authorList>
    </citation>
    <scope>NUCLEOTIDE SEQUENCE [LARGE SCALE GENOMIC DNA]</scope>
    <source>
        <strain evidence="6 7">RmlP026</strain>
    </source>
</reference>
<keyword evidence="3" id="KW-0238">DNA-binding</keyword>
<dbReference type="PROSITE" id="PS51898">
    <property type="entry name" value="TYR_RECOMBINASE"/>
    <property type="match status" value="1"/>
</dbReference>
<dbReference type="EMBL" id="QYBB01000042">
    <property type="protein sequence ID" value="RYC29712.1"/>
    <property type="molecule type" value="Genomic_DNA"/>
</dbReference>
<dbReference type="PANTHER" id="PTHR30629">
    <property type="entry name" value="PROPHAGE INTEGRASE"/>
    <property type="match status" value="1"/>
</dbReference>
<comment type="caution">
    <text evidence="6">The sequence shown here is derived from an EMBL/GenBank/DDBJ whole genome shotgun (WGS) entry which is preliminary data.</text>
</comment>
<dbReference type="Pfam" id="PF00589">
    <property type="entry name" value="Phage_integrase"/>
    <property type="match status" value="1"/>
</dbReference>
<organism evidence="6 7">
    <name type="scientific">Lichenibacterium minor</name>
    <dbReference type="NCBI Taxonomy" id="2316528"/>
    <lineage>
        <taxon>Bacteria</taxon>
        <taxon>Pseudomonadati</taxon>
        <taxon>Pseudomonadota</taxon>
        <taxon>Alphaproteobacteria</taxon>
        <taxon>Hyphomicrobiales</taxon>
        <taxon>Lichenihabitantaceae</taxon>
        <taxon>Lichenibacterium</taxon>
    </lineage>
</organism>
<dbReference type="GO" id="GO:0003677">
    <property type="term" value="F:DNA binding"/>
    <property type="evidence" value="ECO:0007669"/>
    <property type="project" value="UniProtKB-KW"/>
</dbReference>
<dbReference type="InterPro" id="IPR050808">
    <property type="entry name" value="Phage_Integrase"/>
</dbReference>
<dbReference type="GO" id="GO:0015074">
    <property type="term" value="P:DNA integration"/>
    <property type="evidence" value="ECO:0007669"/>
    <property type="project" value="UniProtKB-KW"/>
</dbReference>
<dbReference type="InterPro" id="IPR011010">
    <property type="entry name" value="DNA_brk_join_enz"/>
</dbReference>
<evidence type="ECO:0000313" key="6">
    <source>
        <dbReference type="EMBL" id="RYC29712.1"/>
    </source>
</evidence>
<dbReference type="PANTHER" id="PTHR30629:SF2">
    <property type="entry name" value="PROPHAGE INTEGRASE INTS-RELATED"/>
    <property type="match status" value="1"/>
</dbReference>
<dbReference type="GO" id="GO:0006310">
    <property type="term" value="P:DNA recombination"/>
    <property type="evidence" value="ECO:0007669"/>
    <property type="project" value="UniProtKB-KW"/>
</dbReference>
<sequence>MLISHHFVLHGFDPACALLCCAATFLLPRGLDSAEMGKLGSRDLASLGPNSEIWDEGKGAVPGFGARRQRSDAISFVLLYRNADGRSRRFTIGRYGKITPDQARVEAKKLQGRIAIGEDPAEAKQERRKAATVAELCDAYMADSGAGRLLIKGGRSKKASTIAIDRTRFERHIKPLIGGMKVRAVTREDCDRLMHRIAEGESAEIAKASKKARTTGGPGTATRTLNMLGAVFEYAIRKGLREDNPCRGVVRFAEGRRERRLSDAEFVQLGAHLRATTDMWPSALAAVRFVALTGWRKSEVTGLHWGDLDADRRIATLPDTKTGRSVRPLSAAACAILSPLSRSGTYVFPAVRGDTRLTSLGNMFVRLVADAGLPADVTLHVLRHSFASIAADLGYSESTIASLLGHKTGTMTGRYMHMSDPVLLAAADTVAGRIAALMEGET</sequence>
<dbReference type="Pfam" id="PF13356">
    <property type="entry name" value="Arm-DNA-bind_3"/>
    <property type="match status" value="1"/>
</dbReference>
<dbReference type="RefSeq" id="WP_129229140.1">
    <property type="nucleotide sequence ID" value="NZ_QYBB01000042.1"/>
</dbReference>
<dbReference type="InterPro" id="IPR025166">
    <property type="entry name" value="Integrase_DNA_bind_dom"/>
</dbReference>
<dbReference type="Gene3D" id="1.10.443.10">
    <property type="entry name" value="Intergrase catalytic core"/>
    <property type="match status" value="1"/>
</dbReference>
<protein>
    <submittedName>
        <fullName evidence="6">DUF4102 domain-containing protein</fullName>
    </submittedName>
</protein>
<dbReference type="InterPro" id="IPR010998">
    <property type="entry name" value="Integrase_recombinase_N"/>
</dbReference>